<dbReference type="GeneID" id="19209720"/>
<dbReference type="InterPro" id="IPR032675">
    <property type="entry name" value="LRR_dom_sf"/>
</dbReference>
<dbReference type="RefSeq" id="XP_007775589.1">
    <property type="nucleotide sequence ID" value="XM_007777399.1"/>
</dbReference>
<dbReference type="EMBL" id="JH711593">
    <property type="protein sequence ID" value="EIW74229.1"/>
    <property type="molecule type" value="Genomic_DNA"/>
</dbReference>
<reference evidence="2" key="1">
    <citation type="journal article" date="2012" name="Science">
        <title>The Paleozoic origin of enzymatic lignin decomposition reconstructed from 31 fungal genomes.</title>
        <authorList>
            <person name="Floudas D."/>
            <person name="Binder M."/>
            <person name="Riley R."/>
            <person name="Barry K."/>
            <person name="Blanchette R.A."/>
            <person name="Henrissat B."/>
            <person name="Martinez A.T."/>
            <person name="Otillar R."/>
            <person name="Spatafora J.W."/>
            <person name="Yadav J.S."/>
            <person name="Aerts A."/>
            <person name="Benoit I."/>
            <person name="Boyd A."/>
            <person name="Carlson A."/>
            <person name="Copeland A."/>
            <person name="Coutinho P.M."/>
            <person name="de Vries R.P."/>
            <person name="Ferreira P."/>
            <person name="Findley K."/>
            <person name="Foster B."/>
            <person name="Gaskell J."/>
            <person name="Glotzer D."/>
            <person name="Gorecki P."/>
            <person name="Heitman J."/>
            <person name="Hesse C."/>
            <person name="Hori C."/>
            <person name="Igarashi K."/>
            <person name="Jurgens J.A."/>
            <person name="Kallen N."/>
            <person name="Kersten P."/>
            <person name="Kohler A."/>
            <person name="Kuees U."/>
            <person name="Kumar T.K.A."/>
            <person name="Kuo A."/>
            <person name="LaButti K."/>
            <person name="Larrondo L.F."/>
            <person name="Lindquist E."/>
            <person name="Ling A."/>
            <person name="Lombard V."/>
            <person name="Lucas S."/>
            <person name="Lundell T."/>
            <person name="Martin R."/>
            <person name="McLaughlin D.J."/>
            <person name="Morgenstern I."/>
            <person name="Morin E."/>
            <person name="Murat C."/>
            <person name="Nagy L.G."/>
            <person name="Nolan M."/>
            <person name="Ohm R.A."/>
            <person name="Patyshakuliyeva A."/>
            <person name="Rokas A."/>
            <person name="Ruiz-Duenas F.J."/>
            <person name="Sabat G."/>
            <person name="Salamov A."/>
            <person name="Samejima M."/>
            <person name="Schmutz J."/>
            <person name="Slot J.C."/>
            <person name="St John F."/>
            <person name="Stenlid J."/>
            <person name="Sun H."/>
            <person name="Sun S."/>
            <person name="Syed K."/>
            <person name="Tsang A."/>
            <person name="Wiebenga A."/>
            <person name="Young D."/>
            <person name="Pisabarro A."/>
            <person name="Eastwood D.C."/>
            <person name="Martin F."/>
            <person name="Cullen D."/>
            <person name="Grigoriev I.V."/>
            <person name="Hibbett D.S."/>
        </authorList>
    </citation>
    <scope>NUCLEOTIDE SEQUENCE [LARGE SCALE GENOMIC DNA]</scope>
    <source>
        <strain evidence="2">RWD-64-598 SS2</strain>
    </source>
</reference>
<protein>
    <recommendedName>
        <fullName evidence="3">F-box domain-containing protein</fullName>
    </recommendedName>
</protein>
<evidence type="ECO:0000313" key="1">
    <source>
        <dbReference type="EMBL" id="EIW74229.1"/>
    </source>
</evidence>
<dbReference type="Gene3D" id="3.80.10.10">
    <property type="entry name" value="Ribonuclease Inhibitor"/>
    <property type="match status" value="1"/>
</dbReference>
<proteinExistence type="predicted"/>
<gene>
    <name evidence="1" type="ORF">CONPUDRAFT_78197</name>
</gene>
<name>R7SGR4_CONPW</name>
<dbReference type="AlphaFoldDB" id="R7SGR4"/>
<sequence>MHPCLEILELLEQIVSHVEDKDSLAKFARVCRSFQEPALDALYINVECFFEFFVSLSSDVCYLTDFVTQESRLSLAHAELEGFTRRRLVGAVHILTFATFISEHVQMFKRDISPSEWSALITRAARVKTIRQTIYQRSSSKILSSIDVVDALNKCPVPNLFPNLRALYYILPFGSLNPRLLLGPQLRHLIIAETAVALCATLPMLPMWCPLLETLNTASVSSWTPSELVHASNVVVQWRHLRSLSIGPVNEPILTHIASLQPFHRLALDALTDSSPWLRTTQTIHIRNVDRLIISGDTLQTCAEALGKLFSPPPGINAGTTRVSELNLRGKSPSFSAIAAAINTYIYPENLTRLSIAMIGSEPDSSTGFDIRDFPRFSQLRRFSYLYRPSDQGNHVVTAEQTLAAISHWPLLEELHIYPTIKPPLSFVDLMTVFWRCPHLRDLGLTVSVCLEDVVTVLGSPELKARNDHISTMRFETAPGTTLDVKTVVALLRETIPQLSTINALDSDAHFWDAVSNGLRRQPQDDVLH</sequence>
<evidence type="ECO:0008006" key="3">
    <source>
        <dbReference type="Google" id="ProtNLM"/>
    </source>
</evidence>
<accession>R7SGR4</accession>
<organism evidence="1 2">
    <name type="scientific">Coniophora puteana (strain RWD-64-598)</name>
    <name type="common">Brown rot fungus</name>
    <dbReference type="NCBI Taxonomy" id="741705"/>
    <lineage>
        <taxon>Eukaryota</taxon>
        <taxon>Fungi</taxon>
        <taxon>Dikarya</taxon>
        <taxon>Basidiomycota</taxon>
        <taxon>Agaricomycotina</taxon>
        <taxon>Agaricomycetes</taxon>
        <taxon>Agaricomycetidae</taxon>
        <taxon>Boletales</taxon>
        <taxon>Coniophorineae</taxon>
        <taxon>Coniophoraceae</taxon>
        <taxon>Coniophora</taxon>
    </lineage>
</organism>
<dbReference type="Proteomes" id="UP000053558">
    <property type="component" value="Unassembled WGS sequence"/>
</dbReference>
<dbReference type="KEGG" id="cput:CONPUDRAFT_78197"/>
<evidence type="ECO:0000313" key="2">
    <source>
        <dbReference type="Proteomes" id="UP000053558"/>
    </source>
</evidence>
<keyword evidence="2" id="KW-1185">Reference proteome</keyword>